<proteinExistence type="predicted"/>
<sequence length="176" mass="19934">MSMADSFNDYHKWEQHLAEVKLPKWDELPKFDLYMDQVVAYVNDTLGPLDVDSVTPAMINNYVKHNIILAPVKKKYQVMQVADILLIGLLKPTYSMDTIRQGMDQVTASLFPKRAYDTFIDLMLAGLQGTLSTDAATNLNDQMMKIAVNAVLDKMKSEKLLALTKEIVKPKPVEQK</sequence>
<name>A0A0R1RHS6_9LACO</name>
<dbReference type="PANTHER" id="PTHR40056:SF1">
    <property type="entry name" value="DUF1836 DOMAIN-CONTAINING PROTEIN"/>
    <property type="match status" value="1"/>
</dbReference>
<gene>
    <name evidence="1" type="ORF">FD35_GL000841</name>
</gene>
<dbReference type="InterPro" id="IPR014975">
    <property type="entry name" value="DUF1836"/>
</dbReference>
<dbReference type="eggNOG" id="COG0789">
    <property type="taxonomic scope" value="Bacteria"/>
</dbReference>
<evidence type="ECO:0000313" key="1">
    <source>
        <dbReference type="EMBL" id="KRL53874.1"/>
    </source>
</evidence>
<evidence type="ECO:0000313" key="2">
    <source>
        <dbReference type="Proteomes" id="UP000051999"/>
    </source>
</evidence>
<dbReference type="PANTHER" id="PTHR40056">
    <property type="entry name" value="HYPOTHETICAL CYTOSOLIC PROTEIN"/>
    <property type="match status" value="1"/>
</dbReference>
<organism evidence="1 2">
    <name type="scientific">Furfurilactobacillus rossiae DSM 15814</name>
    <dbReference type="NCBI Taxonomy" id="1114972"/>
    <lineage>
        <taxon>Bacteria</taxon>
        <taxon>Bacillati</taxon>
        <taxon>Bacillota</taxon>
        <taxon>Bacilli</taxon>
        <taxon>Lactobacillales</taxon>
        <taxon>Lactobacillaceae</taxon>
        <taxon>Furfurilactobacillus</taxon>
    </lineage>
</organism>
<keyword evidence="2" id="KW-1185">Reference proteome</keyword>
<protein>
    <submittedName>
        <fullName evidence="1">BS ykrK family protein</fullName>
    </submittedName>
</protein>
<dbReference type="Proteomes" id="UP000051999">
    <property type="component" value="Unassembled WGS sequence"/>
</dbReference>
<comment type="caution">
    <text evidence="1">The sequence shown here is derived from an EMBL/GenBank/DDBJ whole genome shotgun (WGS) entry which is preliminary data.</text>
</comment>
<dbReference type="STRING" id="1114972.FD35_GL000841"/>
<dbReference type="Pfam" id="PF08876">
    <property type="entry name" value="DUF1836"/>
    <property type="match status" value="1"/>
</dbReference>
<dbReference type="EMBL" id="AZFF01000014">
    <property type="protein sequence ID" value="KRL53874.1"/>
    <property type="molecule type" value="Genomic_DNA"/>
</dbReference>
<reference evidence="1 2" key="1">
    <citation type="journal article" date="2015" name="Genome Announc.">
        <title>Expanding the biotechnology potential of lactobacilli through comparative genomics of 213 strains and associated genera.</title>
        <authorList>
            <person name="Sun Z."/>
            <person name="Harris H.M."/>
            <person name="McCann A."/>
            <person name="Guo C."/>
            <person name="Argimon S."/>
            <person name="Zhang W."/>
            <person name="Yang X."/>
            <person name="Jeffery I.B."/>
            <person name="Cooney J.C."/>
            <person name="Kagawa T.F."/>
            <person name="Liu W."/>
            <person name="Song Y."/>
            <person name="Salvetti E."/>
            <person name="Wrobel A."/>
            <person name="Rasinkangas P."/>
            <person name="Parkhill J."/>
            <person name="Rea M.C."/>
            <person name="O'Sullivan O."/>
            <person name="Ritari J."/>
            <person name="Douillard F.P."/>
            <person name="Paul Ross R."/>
            <person name="Yang R."/>
            <person name="Briner A.E."/>
            <person name="Felis G.E."/>
            <person name="de Vos W.M."/>
            <person name="Barrangou R."/>
            <person name="Klaenhammer T.R."/>
            <person name="Caufield P.W."/>
            <person name="Cui Y."/>
            <person name="Zhang H."/>
            <person name="O'Toole P.W."/>
        </authorList>
    </citation>
    <scope>NUCLEOTIDE SEQUENCE [LARGE SCALE GENOMIC DNA]</scope>
    <source>
        <strain evidence="1 2">DSM 15814</strain>
    </source>
</reference>
<accession>A0A0R1RHS6</accession>
<dbReference type="PATRIC" id="fig|1114972.6.peg.848"/>
<dbReference type="AlphaFoldDB" id="A0A0R1RHS6"/>